<dbReference type="Proteomes" id="UP000669179">
    <property type="component" value="Unassembled WGS sequence"/>
</dbReference>
<dbReference type="PANTHER" id="PTHR30177:SF4">
    <property type="entry name" value="OSMOPROTECTANT IMPORT PERMEASE PROTEIN OSMW"/>
    <property type="match status" value="1"/>
</dbReference>
<dbReference type="GO" id="GO:0031460">
    <property type="term" value="P:glycine betaine transport"/>
    <property type="evidence" value="ECO:0007669"/>
    <property type="project" value="TreeGrafter"/>
</dbReference>
<reference evidence="8" key="1">
    <citation type="submission" date="2021-03" db="EMBL/GenBank/DDBJ databases">
        <authorList>
            <person name="Kanchanasin P."/>
            <person name="Saeng-In P."/>
            <person name="Phongsopitanun W."/>
            <person name="Yuki M."/>
            <person name="Kudo T."/>
            <person name="Ohkuma M."/>
            <person name="Tanasupawat S."/>
        </authorList>
    </citation>
    <scope>NUCLEOTIDE SEQUENCE</scope>
    <source>
        <strain evidence="8">GKU 128</strain>
    </source>
</reference>
<dbReference type="EMBL" id="JAGEOJ010000001">
    <property type="protein sequence ID" value="MBO2445846.1"/>
    <property type="molecule type" value="Genomic_DNA"/>
</dbReference>
<keyword evidence="3 6" id="KW-0812">Transmembrane</keyword>
<evidence type="ECO:0000256" key="1">
    <source>
        <dbReference type="ARBA" id="ARBA00004141"/>
    </source>
</evidence>
<dbReference type="Gene3D" id="1.10.3720.10">
    <property type="entry name" value="MetI-like"/>
    <property type="match status" value="1"/>
</dbReference>
<gene>
    <name evidence="8" type="ORF">J4573_01970</name>
</gene>
<feature type="transmembrane region" description="Helical" evidence="6">
    <location>
        <begin position="229"/>
        <end position="249"/>
    </location>
</feature>
<feature type="transmembrane region" description="Helical" evidence="6">
    <location>
        <begin position="114"/>
        <end position="142"/>
    </location>
</feature>
<accession>A0A939PCA5</accession>
<evidence type="ECO:0000313" key="9">
    <source>
        <dbReference type="Proteomes" id="UP000669179"/>
    </source>
</evidence>
<dbReference type="GO" id="GO:0055085">
    <property type="term" value="P:transmembrane transport"/>
    <property type="evidence" value="ECO:0007669"/>
    <property type="project" value="InterPro"/>
</dbReference>
<evidence type="ECO:0000256" key="5">
    <source>
        <dbReference type="ARBA" id="ARBA00023136"/>
    </source>
</evidence>
<dbReference type="CDD" id="cd06261">
    <property type="entry name" value="TM_PBP2"/>
    <property type="match status" value="1"/>
</dbReference>
<dbReference type="AlphaFoldDB" id="A0A939PCA5"/>
<name>A0A939PCA5_9ACTN</name>
<dbReference type="Pfam" id="PF00528">
    <property type="entry name" value="BPD_transp_1"/>
    <property type="match status" value="1"/>
</dbReference>
<dbReference type="InterPro" id="IPR000515">
    <property type="entry name" value="MetI-like"/>
</dbReference>
<keyword evidence="9" id="KW-1185">Reference proteome</keyword>
<feature type="transmembrane region" description="Helical" evidence="6">
    <location>
        <begin position="74"/>
        <end position="94"/>
    </location>
</feature>
<proteinExistence type="inferred from homology"/>
<dbReference type="SUPFAM" id="SSF161098">
    <property type="entry name" value="MetI-like"/>
    <property type="match status" value="1"/>
</dbReference>
<evidence type="ECO:0000259" key="7">
    <source>
        <dbReference type="PROSITE" id="PS50928"/>
    </source>
</evidence>
<evidence type="ECO:0000256" key="6">
    <source>
        <dbReference type="RuleBase" id="RU363032"/>
    </source>
</evidence>
<evidence type="ECO:0000256" key="4">
    <source>
        <dbReference type="ARBA" id="ARBA00022989"/>
    </source>
</evidence>
<organism evidence="8 9">
    <name type="scientific">Actinomadura barringtoniae</name>
    <dbReference type="NCBI Taxonomy" id="1427535"/>
    <lineage>
        <taxon>Bacteria</taxon>
        <taxon>Bacillati</taxon>
        <taxon>Actinomycetota</taxon>
        <taxon>Actinomycetes</taxon>
        <taxon>Streptosporangiales</taxon>
        <taxon>Thermomonosporaceae</taxon>
        <taxon>Actinomadura</taxon>
    </lineage>
</organism>
<evidence type="ECO:0000256" key="3">
    <source>
        <dbReference type="ARBA" id="ARBA00022692"/>
    </source>
</evidence>
<dbReference type="RefSeq" id="WP_208253436.1">
    <property type="nucleotide sequence ID" value="NZ_JAGEOJ010000001.1"/>
</dbReference>
<comment type="caution">
    <text evidence="8">The sequence shown here is derived from an EMBL/GenBank/DDBJ whole genome shotgun (WGS) entry which is preliminary data.</text>
</comment>
<evidence type="ECO:0000256" key="2">
    <source>
        <dbReference type="ARBA" id="ARBA00022448"/>
    </source>
</evidence>
<evidence type="ECO:0000313" key="8">
    <source>
        <dbReference type="EMBL" id="MBO2445846.1"/>
    </source>
</evidence>
<dbReference type="GO" id="GO:0005886">
    <property type="term" value="C:plasma membrane"/>
    <property type="evidence" value="ECO:0007669"/>
    <property type="project" value="UniProtKB-SubCell"/>
</dbReference>
<feature type="domain" description="ABC transmembrane type-1" evidence="7">
    <location>
        <begin position="68"/>
        <end position="249"/>
    </location>
</feature>
<dbReference type="FunFam" id="1.10.3720.10:FF:000001">
    <property type="entry name" value="Glycine betaine ABC transporter, permease"/>
    <property type="match status" value="1"/>
</dbReference>
<keyword evidence="2 6" id="KW-0813">Transport</keyword>
<sequence>MSITVMLDEPERRAASGREGNGRTVLGLIVTPAVLVLITAALYVYIQGQDLDEIERRSINSDIITQRFWEHIQLTLVSTALVLVIAIPVGVLLTRPRVRWLGTPFLALANVGQAVPSVGVLVLLAVTVGIGFGKAIFALVLVSALPVLRNTMVGLQGVDRSLIDAGRGIGLSKTSVLFRVELPLAVPVILASVRVAVILNVGTATLAAFTNAGGLGDLINTGLALNRTPVLITGSVLTAVLALAFDWLVGLAERFLRPRGV</sequence>
<dbReference type="PROSITE" id="PS50928">
    <property type="entry name" value="ABC_TM1"/>
    <property type="match status" value="1"/>
</dbReference>
<dbReference type="InterPro" id="IPR035906">
    <property type="entry name" value="MetI-like_sf"/>
</dbReference>
<comment type="similarity">
    <text evidence="6">Belongs to the binding-protein-dependent transport system permease family.</text>
</comment>
<keyword evidence="5 6" id="KW-0472">Membrane</keyword>
<dbReference type="PANTHER" id="PTHR30177">
    <property type="entry name" value="GLYCINE BETAINE/L-PROLINE TRANSPORT SYSTEM PERMEASE PROTEIN PROW"/>
    <property type="match status" value="1"/>
</dbReference>
<feature type="transmembrane region" description="Helical" evidence="6">
    <location>
        <begin position="182"/>
        <end position="209"/>
    </location>
</feature>
<dbReference type="InterPro" id="IPR051204">
    <property type="entry name" value="ABC_transp_perm/SBD"/>
</dbReference>
<keyword evidence="4 6" id="KW-1133">Transmembrane helix</keyword>
<comment type="subcellular location">
    <subcellularLocation>
        <location evidence="6">Cell membrane</location>
        <topology evidence="6">Multi-pass membrane protein</topology>
    </subcellularLocation>
    <subcellularLocation>
        <location evidence="1">Membrane</location>
        <topology evidence="1">Multi-pass membrane protein</topology>
    </subcellularLocation>
</comment>
<protein>
    <submittedName>
        <fullName evidence="8">ABC transporter permease</fullName>
    </submittedName>
</protein>
<feature type="transmembrane region" description="Helical" evidence="6">
    <location>
        <begin position="25"/>
        <end position="46"/>
    </location>
</feature>